<feature type="region of interest" description="Disordered" evidence="2">
    <location>
        <begin position="430"/>
        <end position="452"/>
    </location>
</feature>
<feature type="region of interest" description="Disordered" evidence="2">
    <location>
        <begin position="1"/>
        <end position="59"/>
    </location>
</feature>
<dbReference type="PANTHER" id="PTHR21531:SF0">
    <property type="entry name" value="PROTEIN LTV1 HOMOLOG"/>
    <property type="match status" value="1"/>
</dbReference>
<gene>
    <name evidence="3" type="ORF">E3P99_00635</name>
</gene>
<dbReference type="GO" id="GO:0030688">
    <property type="term" value="C:preribosome, small subunit precursor"/>
    <property type="evidence" value="ECO:0007669"/>
    <property type="project" value="TreeGrafter"/>
</dbReference>
<feature type="region of interest" description="Disordered" evidence="2">
    <location>
        <begin position="198"/>
        <end position="238"/>
    </location>
</feature>
<dbReference type="PANTHER" id="PTHR21531">
    <property type="entry name" value="LOW-TEMPERATURE VIABILITY PROTEIN LTV1-RELATED"/>
    <property type="match status" value="1"/>
</dbReference>
<sequence>MAPVSIFKKPGAQKFQLVHRSQRDEGRDPSKDEGVLKRVGKEREGSGSKGKGKANAGDAANFGIYYDDTEYDYTQHLRTIGGQDAFGDELDSVMIAAPQPQDAKAAKRGFMLKQQQEQEDKEKAMLKAYESQTAIPLELQGFNPDMDPALRQTLEALEDDAYLGEDPGDFDEAEEVDAADEGADEEWFDDLVGGGIRANDEVVDFGPDEQEDPAITARKEREREEYETAKANGEDLTPYHTEDWMQKFREFKLANKDKASPPASDDLPSDADEMEEITDYGSEGADTVGSLRTGIGAARTRRKLRKAGSDASGYSMSSSSMFRNDGLQSLDAQFDRIEEEYNSEDDDVDEEDDDDFDPTSELNVNSREDFDTILDEFLDKYEVIGGKVKQKLEGDTAADKLNTMRLAMADLAPKGEQLKKHEEAASKRITSAYRIAEGEEEEDDSTMPMPYDIDAKEDRMDAQTILSTYTNTENHPTKIRSQDLLNRKKKSAGASKGPEKHVAFAEKEDVAPIKKVQIVVDPKTGFPMEIAEGEESEESEDEEDKPRRPKKQTITRDRNESKEDKKARKQAAKSEKQNRRVEKKETKEAFASERKSQLSQTANAKQREDVQASMKL</sequence>
<feature type="compositionally biased region" description="Basic and acidic residues" evidence="2">
    <location>
        <begin position="21"/>
        <end position="46"/>
    </location>
</feature>
<dbReference type="GO" id="GO:0042274">
    <property type="term" value="P:ribosomal small subunit biogenesis"/>
    <property type="evidence" value="ECO:0007669"/>
    <property type="project" value="InterPro"/>
</dbReference>
<dbReference type="InterPro" id="IPR007307">
    <property type="entry name" value="Ltv1"/>
</dbReference>
<reference evidence="3 4" key="1">
    <citation type="submission" date="2019-03" db="EMBL/GenBank/DDBJ databases">
        <title>Sequencing 23 genomes of Wallemia ichthyophaga.</title>
        <authorList>
            <person name="Gostincar C."/>
        </authorList>
    </citation>
    <scope>NUCLEOTIDE SEQUENCE [LARGE SCALE GENOMIC DNA]</scope>
    <source>
        <strain evidence="3 4">EXF-5753</strain>
    </source>
</reference>
<feature type="compositionally biased region" description="Basic and acidic residues" evidence="2">
    <location>
        <begin position="497"/>
        <end position="512"/>
    </location>
</feature>
<name>A0A4T0FUS6_9BASI</name>
<evidence type="ECO:0000256" key="2">
    <source>
        <dbReference type="SAM" id="MobiDB-lite"/>
    </source>
</evidence>
<feature type="compositionally biased region" description="Low complexity" evidence="2">
    <location>
        <begin position="309"/>
        <end position="321"/>
    </location>
</feature>
<accession>A0A4T0FUS6</accession>
<feature type="region of interest" description="Disordered" evidence="2">
    <location>
        <begin position="467"/>
        <end position="616"/>
    </location>
</feature>
<dbReference type="AlphaFoldDB" id="A0A4T0FUS6"/>
<dbReference type="GO" id="GO:0000056">
    <property type="term" value="P:ribosomal small subunit export from nucleus"/>
    <property type="evidence" value="ECO:0007669"/>
    <property type="project" value="TreeGrafter"/>
</dbReference>
<dbReference type="GO" id="GO:0005829">
    <property type="term" value="C:cytosol"/>
    <property type="evidence" value="ECO:0007669"/>
    <property type="project" value="TreeGrafter"/>
</dbReference>
<feature type="region of interest" description="Disordered" evidence="2">
    <location>
        <begin position="299"/>
        <end position="367"/>
    </location>
</feature>
<dbReference type="GO" id="GO:0005634">
    <property type="term" value="C:nucleus"/>
    <property type="evidence" value="ECO:0007669"/>
    <property type="project" value="TreeGrafter"/>
</dbReference>
<feature type="compositionally biased region" description="Acidic residues" evidence="2">
    <location>
        <begin position="337"/>
        <end position="358"/>
    </location>
</feature>
<evidence type="ECO:0008006" key="5">
    <source>
        <dbReference type="Google" id="ProtNLM"/>
    </source>
</evidence>
<organism evidence="3 4">
    <name type="scientific">Wallemia hederae</name>
    <dbReference type="NCBI Taxonomy" id="1540922"/>
    <lineage>
        <taxon>Eukaryota</taxon>
        <taxon>Fungi</taxon>
        <taxon>Dikarya</taxon>
        <taxon>Basidiomycota</taxon>
        <taxon>Wallemiomycotina</taxon>
        <taxon>Wallemiomycetes</taxon>
        <taxon>Wallemiales</taxon>
        <taxon>Wallemiaceae</taxon>
        <taxon>Wallemia</taxon>
    </lineage>
</organism>
<proteinExistence type="inferred from homology"/>
<feature type="region of interest" description="Disordered" evidence="2">
    <location>
        <begin position="162"/>
        <end position="186"/>
    </location>
</feature>
<evidence type="ECO:0000313" key="3">
    <source>
        <dbReference type="EMBL" id="TIA92321.1"/>
    </source>
</evidence>
<dbReference type="OrthoDB" id="5852896at2759"/>
<evidence type="ECO:0000313" key="4">
    <source>
        <dbReference type="Proteomes" id="UP000310189"/>
    </source>
</evidence>
<dbReference type="EMBL" id="SPNW01000007">
    <property type="protein sequence ID" value="TIA92321.1"/>
    <property type="molecule type" value="Genomic_DNA"/>
</dbReference>
<feature type="compositionally biased region" description="Basic and acidic residues" evidence="2">
    <location>
        <begin position="554"/>
        <end position="596"/>
    </location>
</feature>
<keyword evidence="4" id="KW-1185">Reference proteome</keyword>
<feature type="compositionally biased region" description="Basic and acidic residues" evidence="2">
    <location>
        <begin position="217"/>
        <end position="228"/>
    </location>
</feature>
<evidence type="ECO:0000256" key="1">
    <source>
        <dbReference type="ARBA" id="ARBA00009078"/>
    </source>
</evidence>
<protein>
    <recommendedName>
        <fullName evidence="5">Low temperature viability protein</fullName>
    </recommendedName>
</protein>
<comment type="caution">
    <text evidence="3">The sequence shown here is derived from an EMBL/GenBank/DDBJ whole genome shotgun (WGS) entry which is preliminary data.</text>
</comment>
<dbReference type="Proteomes" id="UP000310189">
    <property type="component" value="Unassembled WGS sequence"/>
</dbReference>
<dbReference type="Pfam" id="PF04180">
    <property type="entry name" value="LTV"/>
    <property type="match status" value="1"/>
</dbReference>
<feature type="compositionally biased region" description="Acidic residues" evidence="2">
    <location>
        <begin position="201"/>
        <end position="212"/>
    </location>
</feature>
<feature type="compositionally biased region" description="Acidic residues" evidence="2">
    <location>
        <begin position="531"/>
        <end position="543"/>
    </location>
</feature>
<comment type="similarity">
    <text evidence="1">Belongs to the LTV1 family.</text>
</comment>